<protein>
    <submittedName>
        <fullName evidence="1">Uncharacterized protein</fullName>
    </submittedName>
</protein>
<dbReference type="AlphaFoldDB" id="A0A0C2CUP3"/>
<reference evidence="1 2" key="1">
    <citation type="submission" date="2014-12" db="EMBL/GenBank/DDBJ databases">
        <title>Genome assembly of Enhygromyxa salina DSM 15201.</title>
        <authorList>
            <person name="Sharma G."/>
            <person name="Subramanian S."/>
        </authorList>
    </citation>
    <scope>NUCLEOTIDE SEQUENCE [LARGE SCALE GENOMIC DNA]</scope>
    <source>
        <strain evidence="1 2">DSM 15201</strain>
    </source>
</reference>
<evidence type="ECO:0000313" key="1">
    <source>
        <dbReference type="EMBL" id="KIG11612.1"/>
    </source>
</evidence>
<organism evidence="1 2">
    <name type="scientific">Enhygromyxa salina</name>
    <dbReference type="NCBI Taxonomy" id="215803"/>
    <lineage>
        <taxon>Bacteria</taxon>
        <taxon>Pseudomonadati</taxon>
        <taxon>Myxococcota</taxon>
        <taxon>Polyangia</taxon>
        <taxon>Nannocystales</taxon>
        <taxon>Nannocystaceae</taxon>
        <taxon>Enhygromyxa</taxon>
    </lineage>
</organism>
<dbReference type="EMBL" id="JMCC02000222">
    <property type="protein sequence ID" value="KIG11612.1"/>
    <property type="molecule type" value="Genomic_DNA"/>
</dbReference>
<dbReference type="Proteomes" id="UP000031599">
    <property type="component" value="Unassembled WGS sequence"/>
</dbReference>
<accession>A0A0C2CUP3</accession>
<comment type="caution">
    <text evidence="1">The sequence shown here is derived from an EMBL/GenBank/DDBJ whole genome shotgun (WGS) entry which is preliminary data.</text>
</comment>
<proteinExistence type="predicted"/>
<sequence length="264" mass="28693">MLAAACGPAKPDVEVDGWALARAAMLDGESCYADQPAYCIADPAFVDAAIQAALDGRFSGTMPKLGREVDKLIRSARVHYRDASRTPESLTRIEALVQAHYDAPSVDASSDPKLVNVDLGALPGRLALRGRTDTIALAESPLIESFWWQGAEAGRTLAKYAIAHPDKAVVRIQLQIPKGSSSDKTLVYRYFRAQNRVAFGELLDDSVYLTGEISGGLEAMAAGRLSLGKEARKLCSRPRSIDDGPREWCPWQDEYGEAAKRARK</sequence>
<name>A0A0C2CUP3_9BACT</name>
<evidence type="ECO:0000313" key="2">
    <source>
        <dbReference type="Proteomes" id="UP000031599"/>
    </source>
</evidence>
<gene>
    <name evidence="1" type="ORF">DB30_03110</name>
</gene>